<accession>A0A0G0XGJ5</accession>
<evidence type="ECO:0000313" key="1">
    <source>
        <dbReference type="EMBL" id="KKS23999.1"/>
    </source>
</evidence>
<dbReference type="Gene3D" id="3.40.50.1820">
    <property type="entry name" value="alpha/beta hydrolase"/>
    <property type="match status" value="1"/>
</dbReference>
<sequence>MEKNQKIVFIIHGWWGYPKEGWFPWLKKELEKRGFEVFIPKMPDTGKPKIDRWVGKLAKIAGRVDKNTYFVGHSIGAQAIMRYLEKLPKNKKIGGAIFVAGWFKLTNLEPKEKPIAKPWLETPLNFKKIKKTDNKFVAIFSDNDLYVPLKINSDIFRKKLGAKIIIQHKKGHFSGSDGIKKLPIVLNELLKMANK</sequence>
<organism evidence="1 2">
    <name type="scientific">Candidatus Jorgensenbacteria bacterium GW2011_GWF2_41_8</name>
    <dbReference type="NCBI Taxonomy" id="1618667"/>
    <lineage>
        <taxon>Bacteria</taxon>
        <taxon>Candidatus Joergenseniibacteriota</taxon>
    </lineage>
</organism>
<evidence type="ECO:0000313" key="2">
    <source>
        <dbReference type="Proteomes" id="UP000033856"/>
    </source>
</evidence>
<dbReference type="GO" id="GO:0016787">
    <property type="term" value="F:hydrolase activity"/>
    <property type="evidence" value="ECO:0007669"/>
    <property type="project" value="InterPro"/>
</dbReference>
<dbReference type="InterPro" id="IPR029058">
    <property type="entry name" value="AB_hydrolase_fold"/>
</dbReference>
<reference evidence="1 2" key="1">
    <citation type="journal article" date="2015" name="Nature">
        <title>rRNA introns, odd ribosomes, and small enigmatic genomes across a large radiation of phyla.</title>
        <authorList>
            <person name="Brown C.T."/>
            <person name="Hug L.A."/>
            <person name="Thomas B.C."/>
            <person name="Sharon I."/>
            <person name="Castelle C.J."/>
            <person name="Singh A."/>
            <person name="Wilkins M.J."/>
            <person name="Williams K.H."/>
            <person name="Banfield J.F."/>
        </authorList>
    </citation>
    <scope>NUCLEOTIDE SEQUENCE [LARGE SCALE GENOMIC DNA]</scope>
</reference>
<name>A0A0G0XGJ5_9BACT</name>
<protein>
    <recommendedName>
        <fullName evidence="3">Serine hydrolase family protein</fullName>
    </recommendedName>
</protein>
<dbReference type="PANTHER" id="PTHR15394:SF3">
    <property type="entry name" value="SERINE HYDROLASE RBBP9"/>
    <property type="match status" value="1"/>
</dbReference>
<gene>
    <name evidence="1" type="ORF">UU83_C0035G0005</name>
</gene>
<dbReference type="PANTHER" id="PTHR15394">
    <property type="entry name" value="SERINE HYDROLASE RBBP9"/>
    <property type="match status" value="1"/>
</dbReference>
<dbReference type="SUPFAM" id="SSF53474">
    <property type="entry name" value="alpha/beta-Hydrolases"/>
    <property type="match status" value="1"/>
</dbReference>
<dbReference type="AlphaFoldDB" id="A0A0G0XGJ5"/>
<dbReference type="EMBL" id="LCCD01000035">
    <property type="protein sequence ID" value="KKS23999.1"/>
    <property type="molecule type" value="Genomic_DNA"/>
</dbReference>
<dbReference type="InterPro" id="IPR010662">
    <property type="entry name" value="RBBP9/YdeN"/>
</dbReference>
<comment type="caution">
    <text evidence="1">The sequence shown here is derived from an EMBL/GenBank/DDBJ whole genome shotgun (WGS) entry which is preliminary data.</text>
</comment>
<dbReference type="PATRIC" id="fig|1618667.3.peg.521"/>
<dbReference type="Proteomes" id="UP000033856">
    <property type="component" value="Unassembled WGS sequence"/>
</dbReference>
<proteinExistence type="predicted"/>
<dbReference type="Pfam" id="PF06821">
    <property type="entry name" value="Ser_hydrolase"/>
    <property type="match status" value="1"/>
</dbReference>
<evidence type="ECO:0008006" key="3">
    <source>
        <dbReference type="Google" id="ProtNLM"/>
    </source>
</evidence>